<feature type="compositionally biased region" description="Polar residues" evidence="1">
    <location>
        <begin position="86"/>
        <end position="95"/>
    </location>
</feature>
<feature type="compositionally biased region" description="Basic and acidic residues" evidence="1">
    <location>
        <begin position="67"/>
        <end position="85"/>
    </location>
</feature>
<dbReference type="Proteomes" id="UP001281614">
    <property type="component" value="Unassembled WGS sequence"/>
</dbReference>
<evidence type="ECO:0000313" key="3">
    <source>
        <dbReference type="Proteomes" id="UP001281614"/>
    </source>
</evidence>
<protein>
    <submittedName>
        <fullName evidence="2">Uncharacterized protein</fullName>
    </submittedName>
</protein>
<evidence type="ECO:0000313" key="2">
    <source>
        <dbReference type="EMBL" id="KAK2752953.1"/>
    </source>
</evidence>
<sequence>MHPAETIVNTRRSPVQLPPAFLPSSGSHEHMKACQKQSNYTWPPLPPGAIASHLNRNPSAMAAAQSKETEHLSEDGKLQQSEARKQLSSSTNQRPNGPKYENRRQSIPGAAPFAEPACLGSGIRCRVVRDTAQLPLHTGESRLLLHALQSQAIVYGTLIDPRISDAPALREFIRCGLGTPTPSRPTRHG</sequence>
<reference evidence="2" key="1">
    <citation type="submission" date="2023-02" db="EMBL/GenBank/DDBJ databases">
        <title>Colletotrichum kahawae CIFC_Que2 genome sequencing and assembly.</title>
        <authorList>
            <person name="Baroncelli R."/>
        </authorList>
    </citation>
    <scope>NUCLEOTIDE SEQUENCE</scope>
    <source>
        <strain evidence="2">CIFC_Que2</strain>
    </source>
</reference>
<accession>A0AAE0D437</accession>
<dbReference type="EMBL" id="VYYT01000245">
    <property type="protein sequence ID" value="KAK2752953.1"/>
    <property type="molecule type" value="Genomic_DNA"/>
</dbReference>
<name>A0AAE0D437_COLKA</name>
<dbReference type="AlphaFoldDB" id="A0AAE0D437"/>
<proteinExistence type="predicted"/>
<keyword evidence="3" id="KW-1185">Reference proteome</keyword>
<evidence type="ECO:0000256" key="1">
    <source>
        <dbReference type="SAM" id="MobiDB-lite"/>
    </source>
</evidence>
<gene>
    <name evidence="2" type="ORF">CKAH01_06194</name>
</gene>
<feature type="region of interest" description="Disordered" evidence="1">
    <location>
        <begin position="1"/>
        <end position="108"/>
    </location>
</feature>
<comment type="caution">
    <text evidence="2">The sequence shown here is derived from an EMBL/GenBank/DDBJ whole genome shotgun (WGS) entry which is preliminary data.</text>
</comment>
<organism evidence="2 3">
    <name type="scientific">Colletotrichum kahawae</name>
    <name type="common">Coffee berry disease fungus</name>
    <dbReference type="NCBI Taxonomy" id="34407"/>
    <lineage>
        <taxon>Eukaryota</taxon>
        <taxon>Fungi</taxon>
        <taxon>Dikarya</taxon>
        <taxon>Ascomycota</taxon>
        <taxon>Pezizomycotina</taxon>
        <taxon>Sordariomycetes</taxon>
        <taxon>Hypocreomycetidae</taxon>
        <taxon>Glomerellales</taxon>
        <taxon>Glomerellaceae</taxon>
        <taxon>Colletotrichum</taxon>
        <taxon>Colletotrichum gloeosporioides species complex</taxon>
    </lineage>
</organism>